<dbReference type="InterPro" id="IPR011545">
    <property type="entry name" value="DEAD/DEAH_box_helicase_dom"/>
</dbReference>
<evidence type="ECO:0000256" key="5">
    <source>
        <dbReference type="ARBA" id="ARBA00023235"/>
    </source>
</evidence>
<evidence type="ECO:0000256" key="2">
    <source>
        <dbReference type="ARBA" id="ARBA00022741"/>
    </source>
</evidence>
<feature type="compositionally biased region" description="Basic and acidic residues" evidence="8">
    <location>
        <begin position="687"/>
        <end position="698"/>
    </location>
</feature>
<comment type="similarity">
    <text evidence="1">Belongs to the helicase family. RecQ subfamily.</text>
</comment>
<name>A0AAW0A351_9AGAR</name>
<organism evidence="11 12">
    <name type="scientific">Favolaschia claudopus</name>
    <dbReference type="NCBI Taxonomy" id="2862362"/>
    <lineage>
        <taxon>Eukaryota</taxon>
        <taxon>Fungi</taxon>
        <taxon>Dikarya</taxon>
        <taxon>Basidiomycota</taxon>
        <taxon>Agaricomycotina</taxon>
        <taxon>Agaricomycetes</taxon>
        <taxon>Agaricomycetidae</taxon>
        <taxon>Agaricales</taxon>
        <taxon>Marasmiineae</taxon>
        <taxon>Mycenaceae</taxon>
        <taxon>Favolaschia</taxon>
    </lineage>
</organism>
<evidence type="ECO:0000256" key="6">
    <source>
        <dbReference type="ARBA" id="ARBA00034617"/>
    </source>
</evidence>
<dbReference type="Pfam" id="PF00270">
    <property type="entry name" value="DEAD"/>
    <property type="match status" value="1"/>
</dbReference>
<dbReference type="InterPro" id="IPR027417">
    <property type="entry name" value="P-loop_NTPase"/>
</dbReference>
<dbReference type="EC" id="5.6.2.4" evidence="7"/>
<comment type="catalytic activity">
    <reaction evidence="6">
        <text>Couples ATP hydrolysis with the unwinding of duplex DNA by translocating in the 3'-5' direction.</text>
        <dbReference type="EC" id="5.6.2.4"/>
    </reaction>
</comment>
<dbReference type="GO" id="GO:0000724">
    <property type="term" value="P:double-strand break repair via homologous recombination"/>
    <property type="evidence" value="ECO:0007669"/>
    <property type="project" value="TreeGrafter"/>
</dbReference>
<evidence type="ECO:0000256" key="7">
    <source>
        <dbReference type="ARBA" id="ARBA00034808"/>
    </source>
</evidence>
<dbReference type="GO" id="GO:0005524">
    <property type="term" value="F:ATP binding"/>
    <property type="evidence" value="ECO:0007669"/>
    <property type="project" value="UniProtKB-KW"/>
</dbReference>
<comment type="caution">
    <text evidence="11">The sequence shown here is derived from an EMBL/GenBank/DDBJ whole genome shotgun (WGS) entry which is preliminary data.</text>
</comment>
<dbReference type="SMART" id="SM00487">
    <property type="entry name" value="DEXDc"/>
    <property type="match status" value="1"/>
</dbReference>
<dbReference type="AlphaFoldDB" id="A0AAW0A351"/>
<evidence type="ECO:0000256" key="4">
    <source>
        <dbReference type="ARBA" id="ARBA00023125"/>
    </source>
</evidence>
<evidence type="ECO:0000256" key="1">
    <source>
        <dbReference type="ARBA" id="ARBA00005446"/>
    </source>
</evidence>
<protein>
    <recommendedName>
        <fullName evidence="7">DNA 3'-5' helicase</fullName>
        <ecNumber evidence="7">5.6.2.4</ecNumber>
    </recommendedName>
</protein>
<evidence type="ECO:0000259" key="10">
    <source>
        <dbReference type="PROSITE" id="PS51194"/>
    </source>
</evidence>
<dbReference type="SMART" id="SM00490">
    <property type="entry name" value="HELICc"/>
    <property type="match status" value="1"/>
</dbReference>
<dbReference type="Pfam" id="PF00271">
    <property type="entry name" value="Helicase_C"/>
    <property type="match status" value="1"/>
</dbReference>
<keyword evidence="11" id="KW-0378">Hydrolase</keyword>
<dbReference type="PANTHER" id="PTHR13710">
    <property type="entry name" value="DNA HELICASE RECQ FAMILY MEMBER"/>
    <property type="match status" value="1"/>
</dbReference>
<feature type="domain" description="Helicase C-terminal" evidence="10">
    <location>
        <begin position="271"/>
        <end position="436"/>
    </location>
</feature>
<gene>
    <name evidence="11" type="ORF">R3P38DRAFT_3219396</name>
</gene>
<dbReference type="SUPFAM" id="SSF52540">
    <property type="entry name" value="P-loop containing nucleoside triphosphate hydrolases"/>
    <property type="match status" value="1"/>
</dbReference>
<dbReference type="PANTHER" id="PTHR13710:SF105">
    <property type="entry name" value="ATP-DEPENDENT DNA HELICASE Q1"/>
    <property type="match status" value="1"/>
</dbReference>
<dbReference type="Gene3D" id="3.40.50.300">
    <property type="entry name" value="P-loop containing nucleotide triphosphate hydrolases"/>
    <property type="match status" value="2"/>
</dbReference>
<evidence type="ECO:0000256" key="3">
    <source>
        <dbReference type="ARBA" id="ARBA00022840"/>
    </source>
</evidence>
<dbReference type="EMBL" id="JAWWNJ010000089">
    <property type="protein sequence ID" value="KAK7000494.1"/>
    <property type="molecule type" value="Genomic_DNA"/>
</dbReference>
<dbReference type="Proteomes" id="UP001362999">
    <property type="component" value="Unassembled WGS sequence"/>
</dbReference>
<dbReference type="InterPro" id="IPR001650">
    <property type="entry name" value="Helicase_C-like"/>
</dbReference>
<sequence length="698" mass="79167">MEGINVSDALQNTSPVVNSRQWLDTVLQRRCKVAKLRPFQLEVGMHIIEGKDVFCVCATAQGKTMVLQAAAIAADARGENGICLIIVPTKVLVEQQAEVASDRGLRALAINEDTVREAALGKRDLWRELKSGTDVRVAIMTPQMARGKRMQQLLNLPLFAALIRWVSVDEAHLIDQREGVFKNPYMGLSILRVKLPSTTTWIAVTATAPPERATCIAKKLGFKADSYINARYSVNRPNIKYIPRFFEHATTGTQHLDLSFIIPPGIKSANQIIQSAIFAKTIERGFSFMDFLDTLLPPDIPNRLSLIKLYNGLMPSHYRRKLKEDFESGKVRVMIVTDTAAYGFDASNIRRVVTTDLEEDRDFSDPEQKFGRAGRDGLPAEAIAFAPPWVRNLPPGVTPQTKTELEEEEKRNQLPQPMRAWYNYSQEFCPRHVALHYNSEAVPLDPPCRCVVHDSGDSLSDFTHVQTWKEYFERLSAATDAATPRPRADGAFRVLDKAMRESLLHMLERWSHRLWDQIRPCREWDWSFFMPPFVLNALLDKAHLCTDLENLKIIARGWEYFDEYGPILLKFLMETMTGFDTIYEELDPSSESDFATSEGRTLARLTTLPILKALCRENRCKVTGNKEELVGRLVLHFRSINKSLPGRQEIDRIKKSLPPPKHQTVPLSNKINIPDTPPVTAGIKRRHADEQDKENTPI</sequence>
<evidence type="ECO:0000259" key="9">
    <source>
        <dbReference type="PROSITE" id="PS51192"/>
    </source>
</evidence>
<accession>A0AAW0A351</accession>
<evidence type="ECO:0000313" key="11">
    <source>
        <dbReference type="EMBL" id="KAK7000494.1"/>
    </source>
</evidence>
<dbReference type="PROSITE" id="PS51192">
    <property type="entry name" value="HELICASE_ATP_BIND_1"/>
    <property type="match status" value="1"/>
</dbReference>
<keyword evidence="5" id="KW-0413">Isomerase</keyword>
<dbReference type="GO" id="GO:0016787">
    <property type="term" value="F:hydrolase activity"/>
    <property type="evidence" value="ECO:0007669"/>
    <property type="project" value="UniProtKB-KW"/>
</dbReference>
<feature type="region of interest" description="Disordered" evidence="8">
    <location>
        <begin position="656"/>
        <end position="698"/>
    </location>
</feature>
<dbReference type="GO" id="GO:0005737">
    <property type="term" value="C:cytoplasm"/>
    <property type="evidence" value="ECO:0007669"/>
    <property type="project" value="TreeGrafter"/>
</dbReference>
<dbReference type="InterPro" id="IPR014001">
    <property type="entry name" value="Helicase_ATP-bd"/>
</dbReference>
<evidence type="ECO:0000313" key="12">
    <source>
        <dbReference type="Proteomes" id="UP001362999"/>
    </source>
</evidence>
<keyword evidence="12" id="KW-1185">Reference proteome</keyword>
<keyword evidence="2" id="KW-0547">Nucleotide-binding</keyword>
<reference evidence="11 12" key="1">
    <citation type="journal article" date="2024" name="J Genomics">
        <title>Draft genome sequencing and assembly of Favolaschia claudopus CIRM-BRFM 2984 isolated from oak limbs.</title>
        <authorList>
            <person name="Navarro D."/>
            <person name="Drula E."/>
            <person name="Chaduli D."/>
            <person name="Cazenave R."/>
            <person name="Ahrendt S."/>
            <person name="Wang J."/>
            <person name="Lipzen A."/>
            <person name="Daum C."/>
            <person name="Barry K."/>
            <person name="Grigoriev I.V."/>
            <person name="Favel A."/>
            <person name="Rosso M.N."/>
            <person name="Martin F."/>
        </authorList>
    </citation>
    <scope>NUCLEOTIDE SEQUENCE [LARGE SCALE GENOMIC DNA]</scope>
    <source>
        <strain evidence="11 12">CIRM-BRFM 2984</strain>
    </source>
</reference>
<dbReference type="GO" id="GO:0043138">
    <property type="term" value="F:3'-5' DNA helicase activity"/>
    <property type="evidence" value="ECO:0007669"/>
    <property type="project" value="UniProtKB-EC"/>
</dbReference>
<proteinExistence type="inferred from homology"/>
<dbReference type="GO" id="GO:0003677">
    <property type="term" value="F:DNA binding"/>
    <property type="evidence" value="ECO:0007669"/>
    <property type="project" value="UniProtKB-KW"/>
</dbReference>
<keyword evidence="3" id="KW-0067">ATP-binding</keyword>
<feature type="domain" description="Helicase ATP-binding" evidence="9">
    <location>
        <begin position="44"/>
        <end position="226"/>
    </location>
</feature>
<dbReference type="PROSITE" id="PS51194">
    <property type="entry name" value="HELICASE_CTER"/>
    <property type="match status" value="1"/>
</dbReference>
<evidence type="ECO:0000256" key="8">
    <source>
        <dbReference type="SAM" id="MobiDB-lite"/>
    </source>
</evidence>
<dbReference type="GO" id="GO:0009378">
    <property type="term" value="F:four-way junction helicase activity"/>
    <property type="evidence" value="ECO:0007669"/>
    <property type="project" value="TreeGrafter"/>
</dbReference>
<dbReference type="GO" id="GO:0005694">
    <property type="term" value="C:chromosome"/>
    <property type="evidence" value="ECO:0007669"/>
    <property type="project" value="TreeGrafter"/>
</dbReference>
<keyword evidence="4" id="KW-0238">DNA-binding</keyword>